<dbReference type="EMBL" id="CP030926">
    <property type="protein sequence ID" value="AXN36950.1"/>
    <property type="molecule type" value="Genomic_DNA"/>
</dbReference>
<protein>
    <submittedName>
        <fullName evidence="2">NAD(P)-dependent oxidoreductase</fullName>
    </submittedName>
</protein>
<evidence type="ECO:0000259" key="1">
    <source>
        <dbReference type="Pfam" id="PF03446"/>
    </source>
</evidence>
<dbReference type="InterPro" id="IPR006115">
    <property type="entry name" value="6PGDH_NADP-bd"/>
</dbReference>
<accession>A0ABM6XF12</accession>
<name>A0ABM6XF12_9BACI</name>
<reference evidence="2 3" key="1">
    <citation type="submission" date="2018-07" db="EMBL/GenBank/DDBJ databases">
        <title>The molecular basis for the intramolecular migration of carboxyl group in the catabolism of para-hydroxybenzoate via gentisate.</title>
        <authorList>
            <person name="Zhao H."/>
            <person name="Xu Y."/>
            <person name="Lin S."/>
            <person name="Spain J.C."/>
            <person name="Zhou N.-Y."/>
        </authorList>
    </citation>
    <scope>NUCLEOTIDE SEQUENCE [LARGE SCALE GENOMIC DNA]</scope>
    <source>
        <strain evidence="2 3">PHB-7a</strain>
    </source>
</reference>
<feature type="domain" description="6-phosphogluconate dehydrogenase NADP-binding" evidence="1">
    <location>
        <begin position="6"/>
        <end position="41"/>
    </location>
</feature>
<gene>
    <name evidence="2" type="ORF">DTO10_00155</name>
</gene>
<organism evidence="2 3">
    <name type="scientific">Peribacillus butanolivorans</name>
    <dbReference type="NCBI Taxonomy" id="421767"/>
    <lineage>
        <taxon>Bacteria</taxon>
        <taxon>Bacillati</taxon>
        <taxon>Bacillota</taxon>
        <taxon>Bacilli</taxon>
        <taxon>Bacillales</taxon>
        <taxon>Bacillaceae</taxon>
        <taxon>Peribacillus</taxon>
    </lineage>
</organism>
<dbReference type="Proteomes" id="UP000260457">
    <property type="component" value="Chromosome"/>
</dbReference>
<keyword evidence="3" id="KW-1185">Reference proteome</keyword>
<evidence type="ECO:0000313" key="3">
    <source>
        <dbReference type="Proteomes" id="UP000260457"/>
    </source>
</evidence>
<proteinExistence type="predicted"/>
<dbReference type="Pfam" id="PF03446">
    <property type="entry name" value="NAD_binding_2"/>
    <property type="match status" value="1"/>
</dbReference>
<evidence type="ECO:0000313" key="2">
    <source>
        <dbReference type="EMBL" id="AXN36950.1"/>
    </source>
</evidence>
<sequence length="43" mass="4731">MYLLAGEHLELKGILTVIAGGDPEVLEKARPVLEVMNGKIIIW</sequence>